<comment type="caution">
    <text evidence="1">The sequence shown here is derived from an EMBL/GenBank/DDBJ whole genome shotgun (WGS) entry which is preliminary data.</text>
</comment>
<proteinExistence type="predicted"/>
<dbReference type="EMBL" id="JAPVEB010000003">
    <property type="protein sequence ID" value="KAJ5269971.1"/>
    <property type="molecule type" value="Genomic_DNA"/>
</dbReference>
<gene>
    <name evidence="1" type="ORF">N7505_005729</name>
</gene>
<sequence>MAPNQRIVPSGSRPQKGFVSTLYDEATNPENKTIVRSLVVFGVRRYRVPPLQLRRVPPSSYVKSSRLLYLRRYNSETPLLNLWKHIGVGQRKAYDAWTSFAR</sequence>
<keyword evidence="2" id="KW-1185">Reference proteome</keyword>
<dbReference type="Proteomes" id="UP001220256">
    <property type="component" value="Unassembled WGS sequence"/>
</dbReference>
<name>A0ABQ8WJJ8_PENCH</name>
<protein>
    <submittedName>
        <fullName evidence="1">Uncharacterized protein</fullName>
    </submittedName>
</protein>
<reference evidence="1 2" key="1">
    <citation type="journal article" date="2023" name="IMA Fungus">
        <title>Comparative genomic study of the Penicillium genus elucidates a diverse pangenome and 15 lateral gene transfer events.</title>
        <authorList>
            <person name="Petersen C."/>
            <person name="Sorensen T."/>
            <person name="Nielsen M.R."/>
            <person name="Sondergaard T.E."/>
            <person name="Sorensen J.L."/>
            <person name="Fitzpatrick D.A."/>
            <person name="Frisvad J.C."/>
            <person name="Nielsen K.L."/>
        </authorList>
    </citation>
    <scope>NUCLEOTIDE SEQUENCE [LARGE SCALE GENOMIC DNA]</scope>
    <source>
        <strain evidence="1 2">IBT 3361</strain>
    </source>
</reference>
<accession>A0ABQ8WJJ8</accession>
<evidence type="ECO:0000313" key="2">
    <source>
        <dbReference type="Proteomes" id="UP001220256"/>
    </source>
</evidence>
<evidence type="ECO:0000313" key="1">
    <source>
        <dbReference type="EMBL" id="KAJ5269971.1"/>
    </source>
</evidence>
<organism evidence="1 2">
    <name type="scientific">Penicillium chrysogenum</name>
    <name type="common">Penicillium notatum</name>
    <dbReference type="NCBI Taxonomy" id="5076"/>
    <lineage>
        <taxon>Eukaryota</taxon>
        <taxon>Fungi</taxon>
        <taxon>Dikarya</taxon>
        <taxon>Ascomycota</taxon>
        <taxon>Pezizomycotina</taxon>
        <taxon>Eurotiomycetes</taxon>
        <taxon>Eurotiomycetidae</taxon>
        <taxon>Eurotiales</taxon>
        <taxon>Aspergillaceae</taxon>
        <taxon>Penicillium</taxon>
        <taxon>Penicillium chrysogenum species complex</taxon>
    </lineage>
</organism>